<evidence type="ECO:0000313" key="3">
    <source>
        <dbReference type="RefSeq" id="XP_026675938.1"/>
    </source>
</evidence>
<organism evidence="2 4">
    <name type="scientific">Diaphorina citri</name>
    <name type="common">Asian citrus psyllid</name>
    <dbReference type="NCBI Taxonomy" id="121845"/>
    <lineage>
        <taxon>Eukaryota</taxon>
        <taxon>Metazoa</taxon>
        <taxon>Ecdysozoa</taxon>
        <taxon>Arthropoda</taxon>
        <taxon>Hexapoda</taxon>
        <taxon>Insecta</taxon>
        <taxon>Pterygota</taxon>
        <taxon>Neoptera</taxon>
        <taxon>Paraneoptera</taxon>
        <taxon>Hemiptera</taxon>
        <taxon>Sternorrhyncha</taxon>
        <taxon>Psylloidea</taxon>
        <taxon>Psyllidae</taxon>
        <taxon>Diaphorininae</taxon>
        <taxon>Diaphorina</taxon>
    </lineage>
</organism>
<dbReference type="GeneID" id="103524857"/>
<dbReference type="Proteomes" id="UP000079169">
    <property type="component" value="Unplaced"/>
</dbReference>
<dbReference type="PANTHER" id="PTHR44177:SF1">
    <property type="entry name" value="TETRATRICOPEPTIDE REPEAT PROTEIN 8"/>
    <property type="match status" value="1"/>
</dbReference>
<dbReference type="KEGG" id="dci:103524857"/>
<dbReference type="RefSeq" id="XP_026675938.1">
    <property type="nucleotide sequence ID" value="XM_026820137.1"/>
</dbReference>
<dbReference type="InterPro" id="IPR019734">
    <property type="entry name" value="TPR_rpt"/>
</dbReference>
<evidence type="ECO:0000313" key="4">
    <source>
        <dbReference type="RefSeq" id="XP_026675939.1"/>
    </source>
</evidence>
<dbReference type="Gene3D" id="1.25.40.10">
    <property type="entry name" value="Tetratricopeptide repeat domain"/>
    <property type="match status" value="1"/>
</dbReference>
<dbReference type="GO" id="GO:0034464">
    <property type="term" value="C:BBSome"/>
    <property type="evidence" value="ECO:0007669"/>
    <property type="project" value="InterPro"/>
</dbReference>
<feature type="region of interest" description="Disordered" evidence="1">
    <location>
        <begin position="100"/>
        <end position="146"/>
    </location>
</feature>
<dbReference type="SUPFAM" id="SSF48452">
    <property type="entry name" value="TPR-like"/>
    <property type="match status" value="1"/>
</dbReference>
<dbReference type="PaxDb" id="121845-A0A3Q0IIB8"/>
<proteinExistence type="predicted"/>
<sequence length="508" mass="56930">MSTPGSAPTATVDSMFYAVDHFHKRNFEKCAAICTELLAKNPYDKAAWTLKMRSLTSQLSVDDLEAEEEGIADSVLDTNTIATAARPGTSLKTAAVTAPALTSRPRTESGRPVSGVVRPGTLASRGGTLEQSLKTPRTAKSARPLTSQAARTIRLGTASMLSQPDGPFIQVSRLNLAKYARDKTVAKYLFEYLYHHENDVASAMDLAVESTKACEFRDWWWKVQLGKCYFSLGLIREAQQQFNSALNQFTDIEAFIRMIRVYIRLDQPIRAIDIGRNALDCYPNEVTIMTEMARIFEGLNNMPMSVKYYKLILKRDATCMEAIACIGVNHFYNDQPEVALLFYRRLLQMGLYNAELFNNLALCCFYSQQYDMVVTCFERALSLALNENAADVWYNISHVAIGISDTRLAIQCLHLALSIDSSHGLSQNNLAVLEAREGHIERASTYLQAAAASSPYLYETHYNQAVISNLAGDLQESYNIVKKSLDLHPGHSYSWDILRKLEQYFSYL</sequence>
<dbReference type="PANTHER" id="PTHR44177">
    <property type="entry name" value="TETRATRICOPEPTIDE REPEAT PROTEIN 8"/>
    <property type="match status" value="1"/>
</dbReference>
<dbReference type="Pfam" id="PF13181">
    <property type="entry name" value="TPR_8"/>
    <property type="match status" value="1"/>
</dbReference>
<evidence type="ECO:0000313" key="2">
    <source>
        <dbReference type="Proteomes" id="UP000079169"/>
    </source>
</evidence>
<name>A0A3Q0IIB8_DIACI</name>
<dbReference type="InterPro" id="IPR028796">
    <property type="entry name" value="BBS8"/>
</dbReference>
<keyword evidence="2" id="KW-1185">Reference proteome</keyword>
<reference evidence="3 4" key="1">
    <citation type="submission" date="2025-04" db="UniProtKB">
        <authorList>
            <consortium name="RefSeq"/>
        </authorList>
    </citation>
    <scope>IDENTIFICATION</scope>
</reference>
<gene>
    <name evidence="4" type="primary">LOC103524857</name>
    <name evidence="3" type="synonym">LOC103524875</name>
</gene>
<dbReference type="RefSeq" id="XP_026675939.1">
    <property type="nucleotide sequence ID" value="XM_026820138.1"/>
</dbReference>
<dbReference type="GO" id="GO:1905515">
    <property type="term" value="P:non-motile cilium assembly"/>
    <property type="evidence" value="ECO:0007669"/>
    <property type="project" value="InterPro"/>
</dbReference>
<protein>
    <submittedName>
        <fullName evidence="3 4">Tetratricopeptide repeat protein 8-like</fullName>
    </submittedName>
</protein>
<dbReference type="CDD" id="cd21341">
    <property type="entry name" value="TTC8_N"/>
    <property type="match status" value="1"/>
</dbReference>
<dbReference type="GO" id="GO:0036064">
    <property type="term" value="C:ciliary basal body"/>
    <property type="evidence" value="ECO:0007669"/>
    <property type="project" value="TreeGrafter"/>
</dbReference>
<dbReference type="GO" id="GO:0097730">
    <property type="term" value="C:non-motile cilium"/>
    <property type="evidence" value="ECO:0007669"/>
    <property type="project" value="TreeGrafter"/>
</dbReference>
<accession>A0A3Q0IIB8</accession>
<dbReference type="AlphaFoldDB" id="A0A3Q0IIB8"/>
<dbReference type="KEGG" id="dci:103524875"/>
<dbReference type="InterPro" id="IPR011990">
    <property type="entry name" value="TPR-like_helical_dom_sf"/>
</dbReference>
<dbReference type="STRING" id="121845.A0A3Q0IIB8"/>
<evidence type="ECO:0000256" key="1">
    <source>
        <dbReference type="SAM" id="MobiDB-lite"/>
    </source>
</evidence>
<dbReference type="SMART" id="SM00028">
    <property type="entry name" value="TPR"/>
    <property type="match status" value="6"/>
</dbReference>